<evidence type="ECO:0000313" key="2">
    <source>
        <dbReference type="EMBL" id="KAJ7641810.1"/>
    </source>
</evidence>
<keyword evidence="3" id="KW-1185">Reference proteome</keyword>
<dbReference type="Proteomes" id="UP001221142">
    <property type="component" value="Unassembled WGS sequence"/>
</dbReference>
<dbReference type="EMBL" id="JARKIF010000004">
    <property type="protein sequence ID" value="KAJ7641810.1"/>
    <property type="molecule type" value="Genomic_DNA"/>
</dbReference>
<dbReference type="AlphaFoldDB" id="A0AAD7FVT9"/>
<sequence>MEKGEDEAGPVMLEGKRGRGFRDRQMGSLGRERRGSHHRRPLHHCRCAGQRWIETASWLLPSLTIVTNPPSTKFLRHKRKRARSMAVSIDAYAAKKLTRRQGRRKWNPRGTRARRGIRPSQRARHRGAQATGANLRARGGAGDVLRHSRHCWWDGTGLEVALAGGDYARAYSFGGGRQHAGYLVEDPTRMANGCMLLSRGVRSDTAGRAADSNERGGAIIGCLVHQWARRVQQERWWLGA</sequence>
<feature type="region of interest" description="Disordered" evidence="1">
    <location>
        <begin position="1"/>
        <end position="37"/>
    </location>
</feature>
<accession>A0AAD7FVT9</accession>
<evidence type="ECO:0000313" key="3">
    <source>
        <dbReference type="Proteomes" id="UP001221142"/>
    </source>
</evidence>
<protein>
    <submittedName>
        <fullName evidence="2">Uncharacterized protein</fullName>
    </submittedName>
</protein>
<name>A0AAD7FVT9_9AGAR</name>
<gene>
    <name evidence="2" type="ORF">FB45DRAFT_901067</name>
</gene>
<organism evidence="2 3">
    <name type="scientific">Roridomyces roridus</name>
    <dbReference type="NCBI Taxonomy" id="1738132"/>
    <lineage>
        <taxon>Eukaryota</taxon>
        <taxon>Fungi</taxon>
        <taxon>Dikarya</taxon>
        <taxon>Basidiomycota</taxon>
        <taxon>Agaricomycotina</taxon>
        <taxon>Agaricomycetes</taxon>
        <taxon>Agaricomycetidae</taxon>
        <taxon>Agaricales</taxon>
        <taxon>Marasmiineae</taxon>
        <taxon>Mycenaceae</taxon>
        <taxon>Roridomyces</taxon>
    </lineage>
</organism>
<feature type="compositionally biased region" description="Basic and acidic residues" evidence="1">
    <location>
        <begin position="14"/>
        <end position="33"/>
    </location>
</feature>
<feature type="region of interest" description="Disordered" evidence="1">
    <location>
        <begin position="98"/>
        <end position="139"/>
    </location>
</feature>
<proteinExistence type="predicted"/>
<reference evidence="2" key="1">
    <citation type="submission" date="2023-03" db="EMBL/GenBank/DDBJ databases">
        <title>Massive genome expansion in bonnet fungi (Mycena s.s.) driven by repeated elements and novel gene families across ecological guilds.</title>
        <authorList>
            <consortium name="Lawrence Berkeley National Laboratory"/>
            <person name="Harder C.B."/>
            <person name="Miyauchi S."/>
            <person name="Viragh M."/>
            <person name="Kuo A."/>
            <person name="Thoen E."/>
            <person name="Andreopoulos B."/>
            <person name="Lu D."/>
            <person name="Skrede I."/>
            <person name="Drula E."/>
            <person name="Henrissat B."/>
            <person name="Morin E."/>
            <person name="Kohler A."/>
            <person name="Barry K."/>
            <person name="LaButti K."/>
            <person name="Morin E."/>
            <person name="Salamov A."/>
            <person name="Lipzen A."/>
            <person name="Mereny Z."/>
            <person name="Hegedus B."/>
            <person name="Baldrian P."/>
            <person name="Stursova M."/>
            <person name="Weitz H."/>
            <person name="Taylor A."/>
            <person name="Grigoriev I.V."/>
            <person name="Nagy L.G."/>
            <person name="Martin F."/>
            <person name="Kauserud H."/>
        </authorList>
    </citation>
    <scope>NUCLEOTIDE SEQUENCE</scope>
    <source>
        <strain evidence="2">9284</strain>
    </source>
</reference>
<feature type="compositionally biased region" description="Basic residues" evidence="1">
    <location>
        <begin position="98"/>
        <end position="127"/>
    </location>
</feature>
<evidence type="ECO:0000256" key="1">
    <source>
        <dbReference type="SAM" id="MobiDB-lite"/>
    </source>
</evidence>
<comment type="caution">
    <text evidence="2">The sequence shown here is derived from an EMBL/GenBank/DDBJ whole genome shotgun (WGS) entry which is preliminary data.</text>
</comment>